<accession>A0A9X2BIZ1</accession>
<evidence type="ECO:0000313" key="7">
    <source>
        <dbReference type="Proteomes" id="UP001139559"/>
    </source>
</evidence>
<dbReference type="AlphaFoldDB" id="A0A9X2BIZ1"/>
<keyword evidence="4" id="KW-0812">Transmembrane</keyword>
<comment type="caution">
    <text evidence="6">The sequence shown here is derived from an EMBL/GenBank/DDBJ whole genome shotgun (WGS) entry which is preliminary data.</text>
</comment>
<dbReference type="InterPro" id="IPR043128">
    <property type="entry name" value="Rev_trsase/Diguanyl_cyclase"/>
</dbReference>
<dbReference type="Proteomes" id="UP001139559">
    <property type="component" value="Unassembled WGS sequence"/>
</dbReference>
<gene>
    <name evidence="6" type="ORF">KP803_15245</name>
</gene>
<dbReference type="Pfam" id="PF00990">
    <property type="entry name" value="GGDEF"/>
    <property type="match status" value="1"/>
</dbReference>
<dbReference type="GO" id="GO:0052621">
    <property type="term" value="F:diguanylate cyclase activity"/>
    <property type="evidence" value="ECO:0007669"/>
    <property type="project" value="UniProtKB-EC"/>
</dbReference>
<dbReference type="EMBL" id="JAJHVV010000009">
    <property type="protein sequence ID" value="MCK6264635.1"/>
    <property type="molecule type" value="Genomic_DNA"/>
</dbReference>
<dbReference type="InterPro" id="IPR050469">
    <property type="entry name" value="Diguanylate_Cyclase"/>
</dbReference>
<dbReference type="SUPFAM" id="SSF55073">
    <property type="entry name" value="Nucleotide cyclase"/>
    <property type="match status" value="1"/>
</dbReference>
<dbReference type="NCBIfam" id="TIGR00254">
    <property type="entry name" value="GGDEF"/>
    <property type="match status" value="1"/>
</dbReference>
<protein>
    <recommendedName>
        <fullName evidence="1">diguanylate cyclase</fullName>
        <ecNumber evidence="1">2.7.7.65</ecNumber>
    </recommendedName>
</protein>
<feature type="repeat" description="TPR" evidence="3">
    <location>
        <begin position="197"/>
        <end position="230"/>
    </location>
</feature>
<name>A0A9X2BIZ1_9VIBR</name>
<dbReference type="Pfam" id="PF13181">
    <property type="entry name" value="TPR_8"/>
    <property type="match status" value="2"/>
</dbReference>
<keyword evidence="7" id="KW-1185">Reference proteome</keyword>
<dbReference type="SMART" id="SM00028">
    <property type="entry name" value="TPR"/>
    <property type="match status" value="6"/>
</dbReference>
<keyword evidence="4" id="KW-0472">Membrane</keyword>
<dbReference type="Gene3D" id="3.30.70.270">
    <property type="match status" value="1"/>
</dbReference>
<dbReference type="SMART" id="SM00267">
    <property type="entry name" value="GGDEF"/>
    <property type="match status" value="1"/>
</dbReference>
<dbReference type="PROSITE" id="PS50887">
    <property type="entry name" value="GGDEF"/>
    <property type="match status" value="1"/>
</dbReference>
<reference evidence="6" key="1">
    <citation type="submission" date="2021-11" db="EMBL/GenBank/DDBJ databases">
        <title>Vibrio ZSDE26 sp. nov. and Vibrio ZSDZ34 sp. nov., isolated from coastal seawater in Qingdao.</title>
        <authorList>
            <person name="Zhang P."/>
        </authorList>
    </citation>
    <scope>NUCLEOTIDE SEQUENCE</scope>
    <source>
        <strain evidence="6">ZSDE26</strain>
    </source>
</reference>
<evidence type="ECO:0000256" key="2">
    <source>
        <dbReference type="ARBA" id="ARBA00034247"/>
    </source>
</evidence>
<evidence type="ECO:0000256" key="3">
    <source>
        <dbReference type="PROSITE-ProRule" id="PRU00339"/>
    </source>
</evidence>
<dbReference type="PROSITE" id="PS50005">
    <property type="entry name" value="TPR"/>
    <property type="match status" value="1"/>
</dbReference>
<keyword evidence="4" id="KW-1133">Transmembrane helix</keyword>
<evidence type="ECO:0000256" key="4">
    <source>
        <dbReference type="SAM" id="Phobius"/>
    </source>
</evidence>
<dbReference type="InterPro" id="IPR029787">
    <property type="entry name" value="Nucleotide_cyclase"/>
</dbReference>
<evidence type="ECO:0000256" key="1">
    <source>
        <dbReference type="ARBA" id="ARBA00012528"/>
    </source>
</evidence>
<dbReference type="GO" id="GO:1902201">
    <property type="term" value="P:negative regulation of bacterial-type flagellum-dependent cell motility"/>
    <property type="evidence" value="ECO:0007669"/>
    <property type="project" value="TreeGrafter"/>
</dbReference>
<evidence type="ECO:0000313" key="6">
    <source>
        <dbReference type="EMBL" id="MCK6264635.1"/>
    </source>
</evidence>
<dbReference type="PANTHER" id="PTHR45138">
    <property type="entry name" value="REGULATORY COMPONENTS OF SENSORY TRANSDUCTION SYSTEM"/>
    <property type="match status" value="1"/>
</dbReference>
<dbReference type="RefSeq" id="WP_248009708.1">
    <property type="nucleotide sequence ID" value="NZ_JAJHVV010000009.1"/>
</dbReference>
<dbReference type="GO" id="GO:0005886">
    <property type="term" value="C:plasma membrane"/>
    <property type="evidence" value="ECO:0007669"/>
    <property type="project" value="TreeGrafter"/>
</dbReference>
<comment type="catalytic activity">
    <reaction evidence="2">
        <text>2 GTP = 3',3'-c-di-GMP + 2 diphosphate</text>
        <dbReference type="Rhea" id="RHEA:24898"/>
        <dbReference type="ChEBI" id="CHEBI:33019"/>
        <dbReference type="ChEBI" id="CHEBI:37565"/>
        <dbReference type="ChEBI" id="CHEBI:58805"/>
        <dbReference type="EC" id="2.7.7.65"/>
    </reaction>
</comment>
<sequence length="628" mass="71942">MMLTIITIEVFLFSTKHLSSPQTAITVGPETQLPDTPVGRELIRIGKLLHQDLDKAHLSLLALEADEAASWSTIESIVNLLLKRQMAKQREQTSVVVSLDQQLSQLANEQDIDWLKAQLLIEQAESSVKSGEVEQGIEKIVKAIEIAERIRAEFLLLRAYNTAGALYNASNKLKASQFYFYKGLELGKKYPTNEYNGRFYNNLGLLYVHLEQWEPALEYLKQAYVIFKASDNAPNERLLVVLFNQSFIYNKLNDPINARQAFHLALSYLHDDSSDYYHILKLKVEARLLILENQYQAALDTSVQCQNHPSISRYPKQNGICQFISAKALMSLESYSEALDSLEQGITTFTQISYERWLIRSYQAKAEIYEQLNRPAEALKIYKKYNAKEREQFVNEIYALEFAFDTQEVQKERDLLNVQNKLNALQLGKEKLRFRILSIWGAIGLLVLVFVIRSTLKVSNRNIELQQLSYQDPLTGVNNRRYYQNQIESGSKLEKGTQYRVVLIDLDWFKSINDTYGHDIGDKVLITTAKRLKQKINGDELLIRWGGEEFLCLLKESEDIESRVRSLLELISGEAYVTKAGELTITISVGSSKPNTIDTLRHDTSPFVEADTFLYQSKQNGRNQATFP</sequence>
<dbReference type="Gene3D" id="1.25.40.10">
    <property type="entry name" value="Tetratricopeptide repeat domain"/>
    <property type="match status" value="2"/>
</dbReference>
<dbReference type="GO" id="GO:0043709">
    <property type="term" value="P:cell adhesion involved in single-species biofilm formation"/>
    <property type="evidence" value="ECO:0007669"/>
    <property type="project" value="TreeGrafter"/>
</dbReference>
<feature type="transmembrane region" description="Helical" evidence="4">
    <location>
        <begin position="432"/>
        <end position="452"/>
    </location>
</feature>
<dbReference type="InterPro" id="IPR019734">
    <property type="entry name" value="TPR_rpt"/>
</dbReference>
<organism evidence="6 7">
    <name type="scientific">Vibrio amylolyticus</name>
    <dbReference type="NCBI Taxonomy" id="2847292"/>
    <lineage>
        <taxon>Bacteria</taxon>
        <taxon>Pseudomonadati</taxon>
        <taxon>Pseudomonadota</taxon>
        <taxon>Gammaproteobacteria</taxon>
        <taxon>Vibrionales</taxon>
        <taxon>Vibrionaceae</taxon>
        <taxon>Vibrio</taxon>
    </lineage>
</organism>
<dbReference type="InterPro" id="IPR011990">
    <property type="entry name" value="TPR-like_helical_dom_sf"/>
</dbReference>
<keyword evidence="3" id="KW-0802">TPR repeat</keyword>
<dbReference type="EC" id="2.7.7.65" evidence="1"/>
<feature type="domain" description="GGDEF" evidence="5">
    <location>
        <begin position="497"/>
        <end position="628"/>
    </location>
</feature>
<evidence type="ECO:0000259" key="5">
    <source>
        <dbReference type="PROSITE" id="PS50887"/>
    </source>
</evidence>
<dbReference type="CDD" id="cd01949">
    <property type="entry name" value="GGDEF"/>
    <property type="match status" value="1"/>
</dbReference>
<dbReference type="SUPFAM" id="SSF48452">
    <property type="entry name" value="TPR-like"/>
    <property type="match status" value="1"/>
</dbReference>
<dbReference type="PANTHER" id="PTHR45138:SF9">
    <property type="entry name" value="DIGUANYLATE CYCLASE DGCM-RELATED"/>
    <property type="match status" value="1"/>
</dbReference>
<proteinExistence type="predicted"/>
<dbReference type="InterPro" id="IPR000160">
    <property type="entry name" value="GGDEF_dom"/>
</dbReference>